<dbReference type="InterPro" id="IPR050802">
    <property type="entry name" value="EF-GSTs"/>
</dbReference>
<evidence type="ECO:0000313" key="3">
    <source>
        <dbReference type="EMBL" id="EPY21063.1"/>
    </source>
</evidence>
<dbReference type="GO" id="GO:0005634">
    <property type="term" value="C:nucleus"/>
    <property type="evidence" value="ECO:0007669"/>
    <property type="project" value="TreeGrafter"/>
</dbReference>
<dbReference type="OrthoDB" id="249703at2759"/>
<comment type="caution">
    <text evidence="3">The sequence shown here is derived from an EMBL/GenBank/DDBJ whole genome shotgun (WGS) entry which is preliminary data.</text>
</comment>
<evidence type="ECO:0000256" key="1">
    <source>
        <dbReference type="SAM" id="MobiDB-lite"/>
    </source>
</evidence>
<proteinExistence type="predicted"/>
<protein>
    <submittedName>
        <fullName evidence="3">Elongation factor 1-gamma (EF-1-gamma)</fullName>
    </submittedName>
</protein>
<dbReference type="GO" id="GO:0005737">
    <property type="term" value="C:cytoplasm"/>
    <property type="evidence" value="ECO:0007669"/>
    <property type="project" value="TreeGrafter"/>
</dbReference>
<evidence type="ECO:0000259" key="2">
    <source>
        <dbReference type="PROSITE" id="PS50404"/>
    </source>
</evidence>
<reference evidence="3 5" key="1">
    <citation type="journal article" date="2013" name="PLoS ONE">
        <title>Predicting the Proteins of Angomonas deanei, Strigomonas culicis and Their Respective Endosymbionts Reveals New Aspects of the Trypanosomatidae Family.</title>
        <authorList>
            <person name="Motta M.C."/>
            <person name="Martins A.C."/>
            <person name="de Souza S.S."/>
            <person name="Catta-Preta C.M."/>
            <person name="Silva R."/>
            <person name="Klein C.C."/>
            <person name="de Almeida L.G."/>
            <person name="de Lima Cunha O."/>
            <person name="Ciapina L.P."/>
            <person name="Brocchi M."/>
            <person name="Colabardini A.C."/>
            <person name="de Araujo Lima B."/>
            <person name="Machado C.R."/>
            <person name="de Almeida Soares C.M."/>
            <person name="Probst C.M."/>
            <person name="de Menezes C.B."/>
            <person name="Thompson C.E."/>
            <person name="Bartholomeu D.C."/>
            <person name="Gradia D.F."/>
            <person name="Pavoni D.P."/>
            <person name="Grisard E.C."/>
            <person name="Fantinatti-Garboggini F."/>
            <person name="Marchini F.K."/>
            <person name="Rodrigues-Luiz G.F."/>
            <person name="Wagner G."/>
            <person name="Goldman G.H."/>
            <person name="Fietto J.L."/>
            <person name="Elias M.C."/>
            <person name="Goldman M.H."/>
            <person name="Sagot M.F."/>
            <person name="Pereira M."/>
            <person name="Stoco P.H."/>
            <person name="de Mendonca-Neto R.P."/>
            <person name="Teixeira S.M."/>
            <person name="Maciel T.E."/>
            <person name="de Oliveira Mendes T.A."/>
            <person name="Urmenyi T.P."/>
            <person name="de Souza W."/>
            <person name="Schenkman S."/>
            <person name="de Vasconcelos A.T."/>
        </authorList>
    </citation>
    <scope>NUCLEOTIDE SEQUENCE [LARGE SCALE GENOMIC DNA]</scope>
</reference>
<keyword evidence="3" id="KW-0648">Protein biosynthesis</keyword>
<dbReference type="SUPFAM" id="SSF47616">
    <property type="entry name" value="GST C-terminal domain-like"/>
    <property type="match status" value="1"/>
</dbReference>
<keyword evidence="3" id="KW-0251">Elongation factor</keyword>
<name>S9TWT0_9TRYP</name>
<feature type="compositionally biased region" description="Polar residues" evidence="1">
    <location>
        <begin position="45"/>
        <end position="55"/>
    </location>
</feature>
<dbReference type="Proteomes" id="UP000015354">
    <property type="component" value="Unassembled WGS sequence"/>
</dbReference>
<dbReference type="GO" id="GO:0003746">
    <property type="term" value="F:translation elongation factor activity"/>
    <property type="evidence" value="ECO:0007669"/>
    <property type="project" value="UniProtKB-KW"/>
</dbReference>
<dbReference type="EMBL" id="ATMH01008712">
    <property type="protein sequence ID" value="EPY21063.1"/>
    <property type="molecule type" value="Genomic_DNA"/>
</dbReference>
<dbReference type="PANTHER" id="PTHR43986:SF1">
    <property type="entry name" value="ELONGATION FACTOR 1-GAMMA"/>
    <property type="match status" value="1"/>
</dbReference>
<reference evidence="3" key="2">
    <citation type="submission" date="2013-03" db="EMBL/GenBank/DDBJ databases">
        <authorList>
            <person name="Motta M.C.M."/>
            <person name="Martins A.C.A."/>
            <person name="Preta C.M.C.C."/>
            <person name="Silva R."/>
            <person name="de Souza S.S."/>
            <person name="Klein C.C."/>
            <person name="de Almeida L.G.P."/>
            <person name="Cunha O.L."/>
            <person name="Colabardini A.C."/>
            <person name="Lima B.A."/>
            <person name="Machado C.R."/>
            <person name="Soares C.M.A."/>
            <person name="de Menezes C.B.A."/>
            <person name="Bartolomeu D.C."/>
            <person name="Grisard E.C."/>
            <person name="Fantinatti-Garboggini F."/>
            <person name="Rodrigues-Luiz G.F."/>
            <person name="Wagner G."/>
            <person name="Goldman G.H."/>
            <person name="Fietto J.L.R."/>
            <person name="Ciapina L.P."/>
            <person name="Brocchi M."/>
            <person name="Elias M.C."/>
            <person name="Goldman M.H.S."/>
            <person name="Sagot M.-F."/>
            <person name="Pereira M."/>
            <person name="Stoco P.H."/>
            <person name="Teixeira S.M.R."/>
            <person name="de Mendonca-Neto R.P."/>
            <person name="Maciel T.E.F."/>
            <person name="Mendes T.A.O."/>
            <person name="Urmenyi T.P."/>
            <person name="Teixeira M.M.G."/>
            <person name="de Camargo E.F.P."/>
            <person name="de Sousa W."/>
            <person name="Schenkman S."/>
            <person name="de Vasconcelos A.T.R."/>
        </authorList>
    </citation>
    <scope>NUCLEOTIDE SEQUENCE</scope>
</reference>
<feature type="domain" description="GST N-terminal" evidence="2">
    <location>
        <begin position="1"/>
        <end position="116"/>
    </location>
</feature>
<feature type="compositionally biased region" description="Low complexity" evidence="1">
    <location>
        <begin position="313"/>
        <end position="328"/>
    </location>
</feature>
<feature type="region of interest" description="Disordered" evidence="1">
    <location>
        <begin position="122"/>
        <end position="143"/>
    </location>
</feature>
<keyword evidence="5" id="KW-1185">Reference proteome</keyword>
<feature type="region of interest" description="Disordered" evidence="1">
    <location>
        <begin position="305"/>
        <end position="342"/>
    </location>
</feature>
<dbReference type="AlphaFoldDB" id="S9TWT0"/>
<dbReference type="InterPro" id="IPR004045">
    <property type="entry name" value="Glutathione_S-Trfase_N"/>
</dbReference>
<feature type="region of interest" description="Disordered" evidence="1">
    <location>
        <begin position="45"/>
        <end position="68"/>
    </location>
</feature>
<dbReference type="PROSITE" id="PS50404">
    <property type="entry name" value="GST_NTER"/>
    <property type="match status" value="1"/>
</dbReference>
<evidence type="ECO:0000313" key="4">
    <source>
        <dbReference type="EMBL" id="EPY23762.1"/>
    </source>
</evidence>
<dbReference type="InterPro" id="IPR036282">
    <property type="entry name" value="Glutathione-S-Trfase_C_sf"/>
</dbReference>
<gene>
    <name evidence="4" type="ORF">STCU_07478</name>
    <name evidence="3" type="ORF">STCU_08712</name>
</gene>
<organism evidence="3 5">
    <name type="scientific">Strigomonas culicis</name>
    <dbReference type="NCBI Taxonomy" id="28005"/>
    <lineage>
        <taxon>Eukaryota</taxon>
        <taxon>Discoba</taxon>
        <taxon>Euglenozoa</taxon>
        <taxon>Kinetoplastea</taxon>
        <taxon>Metakinetoplastina</taxon>
        <taxon>Trypanosomatida</taxon>
        <taxon>Trypanosomatidae</taxon>
        <taxon>Strigomonadinae</taxon>
        <taxon>Strigomonas</taxon>
    </lineage>
</organism>
<evidence type="ECO:0000313" key="5">
    <source>
        <dbReference type="Proteomes" id="UP000015354"/>
    </source>
</evidence>
<dbReference type="EMBL" id="ATMH01007478">
    <property type="protein sequence ID" value="EPY23762.1"/>
    <property type="molecule type" value="Genomic_DNA"/>
</dbReference>
<feature type="compositionally biased region" description="Polar residues" evidence="1">
    <location>
        <begin position="329"/>
        <end position="342"/>
    </location>
</feature>
<accession>S9TWT0</accession>
<sequence>MVVSLIGPAQHPYVQRVLLVAAYAGVSLKLVNLTADDIHALAQEASASDTASANSPTGAARRRLGAAPPPPLTRADLLRLNCCPLLTFPILKTDEGYMFDYGSIIRYLCRVEVQLNALERLSESPGAGQRAPSPGGSDGKKKYPHPQYPVLYAMYGHTLAESALVDSWIDYAATRLDFYFSDVHQPQHRKNHLRDGGDPATAAAEREALLAALEGVELRLATIRDGRLSALRAATIAAASADTNTTNATHTNNNGGMADAATAALNDYDEFLEDLQTLSSARAGGRLPSVYNVAGTIKQRFNQLSADHEAAPSSSANDNNHNNTNNVSTPKRSTQPLVTSATGLTPRASARYPLIGAAAGGGGSGGAAALQFLKSLKKDLYFLVGESLTAADLTVAMALYLIFQPGHGGGEAFLQFDAAESLSRDDLALYPYCVDYYKNILSLPVASDIRRALGITL</sequence>
<dbReference type="PANTHER" id="PTHR43986">
    <property type="entry name" value="ELONGATION FACTOR 1-GAMMA"/>
    <property type="match status" value="1"/>
</dbReference>